<accession>A0ABX2F0E2</accession>
<feature type="domain" description="HTH araC/xylS-type" evidence="4">
    <location>
        <begin position="183"/>
        <end position="281"/>
    </location>
</feature>
<proteinExistence type="predicted"/>
<dbReference type="InterPro" id="IPR018062">
    <property type="entry name" value="HTH_AraC-typ_CS"/>
</dbReference>
<keyword evidence="6" id="KW-1185">Reference proteome</keyword>
<dbReference type="PROSITE" id="PS01124">
    <property type="entry name" value="HTH_ARAC_FAMILY_2"/>
    <property type="match status" value="1"/>
</dbReference>
<keyword evidence="1" id="KW-0805">Transcription regulation</keyword>
<dbReference type="InterPro" id="IPR009057">
    <property type="entry name" value="Homeodomain-like_sf"/>
</dbReference>
<evidence type="ECO:0000313" key="6">
    <source>
        <dbReference type="Proteomes" id="UP000763557"/>
    </source>
</evidence>
<dbReference type="Proteomes" id="UP000763557">
    <property type="component" value="Unassembled WGS sequence"/>
</dbReference>
<evidence type="ECO:0000259" key="4">
    <source>
        <dbReference type="PROSITE" id="PS01124"/>
    </source>
</evidence>
<dbReference type="PANTHER" id="PTHR46796:SF6">
    <property type="entry name" value="ARAC SUBFAMILY"/>
    <property type="match status" value="1"/>
</dbReference>
<name>A0ABX2F0E2_9PSEU</name>
<dbReference type="SUPFAM" id="SSF46689">
    <property type="entry name" value="Homeodomain-like"/>
    <property type="match status" value="2"/>
</dbReference>
<sequence>MTTDQCSVRQPGGRYLPIFERQWADVRIQISRWRSGPATEGLSQLDDHTVFVTLAGATHRTVVTLDDGQRYVGADFPGAVTFLPAGVRRHTRHETGLVEFIAFRLRQDLIPSDSTQLRAFTNQPDPVIHDLAWKCRDETRVNGGPSTLFVDNLATTLSSHLVTKYSASSPRPKSVVVDRRRLLYVLDYIKDHLAEDLRLAKLATLADMDVYQFARGFKRATGQSPHRYVIGQRVERAALLLARSTRPISEIAHEVGFASQAHLTTTFRKVVGETPLAYREDR</sequence>
<dbReference type="Pfam" id="PF12833">
    <property type="entry name" value="HTH_18"/>
    <property type="match status" value="1"/>
</dbReference>
<gene>
    <name evidence="5" type="ORF">GC106_15710</name>
</gene>
<evidence type="ECO:0000256" key="1">
    <source>
        <dbReference type="ARBA" id="ARBA00023015"/>
    </source>
</evidence>
<organism evidence="5 6">
    <name type="scientific">Kibdelosporangium persicum</name>
    <dbReference type="NCBI Taxonomy" id="2698649"/>
    <lineage>
        <taxon>Bacteria</taxon>
        <taxon>Bacillati</taxon>
        <taxon>Actinomycetota</taxon>
        <taxon>Actinomycetes</taxon>
        <taxon>Pseudonocardiales</taxon>
        <taxon>Pseudonocardiaceae</taxon>
        <taxon>Kibdelosporangium</taxon>
    </lineage>
</organism>
<dbReference type="Gene3D" id="1.10.10.60">
    <property type="entry name" value="Homeodomain-like"/>
    <property type="match status" value="1"/>
</dbReference>
<keyword evidence="2" id="KW-0238">DNA-binding</keyword>
<dbReference type="PROSITE" id="PS00041">
    <property type="entry name" value="HTH_ARAC_FAMILY_1"/>
    <property type="match status" value="1"/>
</dbReference>
<evidence type="ECO:0000256" key="3">
    <source>
        <dbReference type="ARBA" id="ARBA00023163"/>
    </source>
</evidence>
<dbReference type="InterPro" id="IPR018060">
    <property type="entry name" value="HTH_AraC"/>
</dbReference>
<dbReference type="RefSeq" id="WP_173126180.1">
    <property type="nucleotide sequence ID" value="NZ_CBCSGW010000007.1"/>
</dbReference>
<keyword evidence="3" id="KW-0804">Transcription</keyword>
<protein>
    <submittedName>
        <fullName evidence="5">AraC family transcriptional regulator</fullName>
    </submittedName>
</protein>
<evidence type="ECO:0000313" key="5">
    <source>
        <dbReference type="EMBL" id="NRN64365.1"/>
    </source>
</evidence>
<dbReference type="InterPro" id="IPR050204">
    <property type="entry name" value="AraC_XylS_family_regulators"/>
</dbReference>
<reference evidence="5 6" key="1">
    <citation type="submission" date="2020-01" db="EMBL/GenBank/DDBJ databases">
        <title>Kibdelosporangium persica a novel Actinomycetes from a hot desert in Iran.</title>
        <authorList>
            <person name="Safaei N."/>
            <person name="Zaburannyi N."/>
            <person name="Mueller R."/>
            <person name="Wink J."/>
        </authorList>
    </citation>
    <scope>NUCLEOTIDE SEQUENCE [LARGE SCALE GENOMIC DNA]</scope>
    <source>
        <strain evidence="5 6">4NS15</strain>
    </source>
</reference>
<dbReference type="EMBL" id="JAAATY010000003">
    <property type="protein sequence ID" value="NRN64365.1"/>
    <property type="molecule type" value="Genomic_DNA"/>
</dbReference>
<comment type="caution">
    <text evidence="5">The sequence shown here is derived from an EMBL/GenBank/DDBJ whole genome shotgun (WGS) entry which is preliminary data.</text>
</comment>
<evidence type="ECO:0000256" key="2">
    <source>
        <dbReference type="ARBA" id="ARBA00023125"/>
    </source>
</evidence>
<dbReference type="PANTHER" id="PTHR46796">
    <property type="entry name" value="HTH-TYPE TRANSCRIPTIONAL ACTIVATOR RHAS-RELATED"/>
    <property type="match status" value="1"/>
</dbReference>
<dbReference type="SMART" id="SM00342">
    <property type="entry name" value="HTH_ARAC"/>
    <property type="match status" value="1"/>
</dbReference>